<sequence length="523" mass="59874">MSRRKLISWLSEDEDEKPTSDLESPFCRRTKSFKLRPGLQELDKPSGSHEENRRKKENHEDSKEEFLSASEGEDSSRISEKSVSPADNKENKPDGATFHAKLAASPPSNLSSPDGDLKYLESLRSKNTRKELEDVEEDSLSEDESSRGNRRRRTNSFVVEEDEDEYESSFIDDEDDSEEVLSSGSEVSVITDDEEIFTQPPKEEPAARNHATPAKVKVVSNLTKMFASPSVMAKKRCEKDHFLMSLSLRFQETRHFDADKYLDKGFKEKLPTDLSITWNPRLRKTAGFCRLRKKIMTDDQVRVLRTVSIELSTKVITTAERLRDTLIHEMCHAAVFLIDKLDKEQHGPIWRGWARECMSRHPSLPFIDRCHNYEIEAKYVYRCEGCGQEIRRHSKSFNVQRHVCGICRGHFKLEVLSHGVYKRRSLTTNAEPKNPFAAFVKANYGSVKNGTLKHKEVMSILSAKWKEERAKQGLPEEPKQDESSDHVDSEEDDDLASPNDFLDKVTSELEQSLLIEGPEADSD</sequence>
<dbReference type="Pfam" id="PF10263">
    <property type="entry name" value="SprT-like"/>
    <property type="match status" value="1"/>
</dbReference>
<evidence type="ECO:0000313" key="4">
    <source>
        <dbReference type="Proteomes" id="UP001177023"/>
    </source>
</evidence>
<dbReference type="EMBL" id="CATQJA010002706">
    <property type="protein sequence ID" value="CAJ0585904.1"/>
    <property type="molecule type" value="Genomic_DNA"/>
</dbReference>
<feature type="compositionally biased region" description="Low complexity" evidence="1">
    <location>
        <begin position="102"/>
        <end position="113"/>
    </location>
</feature>
<feature type="domain" description="SprT-like" evidence="2">
    <location>
        <begin position="254"/>
        <end position="414"/>
    </location>
</feature>
<dbReference type="Pfam" id="PF17283">
    <property type="entry name" value="Zn_ribbon_SprT"/>
    <property type="match status" value="1"/>
</dbReference>
<dbReference type="InterPro" id="IPR035240">
    <property type="entry name" value="SprT_Zn_ribbon"/>
</dbReference>
<keyword evidence="4" id="KW-1185">Reference proteome</keyword>
<feature type="compositionally biased region" description="Acidic residues" evidence="1">
    <location>
        <begin position="133"/>
        <end position="143"/>
    </location>
</feature>
<dbReference type="InterPro" id="IPR006640">
    <property type="entry name" value="SprT-like_domain"/>
</dbReference>
<dbReference type="CDD" id="cd00084">
    <property type="entry name" value="HMG-box_SF"/>
    <property type="match status" value="1"/>
</dbReference>
<reference evidence="3" key="1">
    <citation type="submission" date="2023-06" db="EMBL/GenBank/DDBJ databases">
        <authorList>
            <person name="Delattre M."/>
        </authorList>
    </citation>
    <scope>NUCLEOTIDE SEQUENCE</scope>
    <source>
        <strain evidence="3">AF72</strain>
    </source>
</reference>
<dbReference type="GO" id="GO:0005634">
    <property type="term" value="C:nucleus"/>
    <property type="evidence" value="ECO:0007669"/>
    <property type="project" value="TreeGrafter"/>
</dbReference>
<feature type="compositionally biased region" description="Basic and acidic residues" evidence="1">
    <location>
        <begin position="468"/>
        <end position="487"/>
    </location>
</feature>
<accession>A0AA36GA65</accession>
<dbReference type="SMART" id="SM00731">
    <property type="entry name" value="SprT"/>
    <property type="match status" value="1"/>
</dbReference>
<feature type="region of interest" description="Disordered" evidence="1">
    <location>
        <begin position="468"/>
        <end position="502"/>
    </location>
</feature>
<gene>
    <name evidence="3" type="ORF">MSPICULIGERA_LOCUS23914</name>
</gene>
<dbReference type="PANTHER" id="PTHR23099:SF0">
    <property type="entry name" value="GERM CELL NUCLEAR ACIDIC PROTEIN"/>
    <property type="match status" value="1"/>
</dbReference>
<proteinExistence type="predicted"/>
<name>A0AA36GA65_9BILA</name>
<dbReference type="GO" id="GO:0006974">
    <property type="term" value="P:DNA damage response"/>
    <property type="evidence" value="ECO:0007669"/>
    <property type="project" value="UniProtKB-ARBA"/>
</dbReference>
<feature type="non-terminal residue" evidence="3">
    <location>
        <position position="523"/>
    </location>
</feature>
<dbReference type="AlphaFoldDB" id="A0AA36GA65"/>
<feature type="compositionally biased region" description="Basic and acidic residues" evidence="1">
    <location>
        <begin position="115"/>
        <end position="132"/>
    </location>
</feature>
<dbReference type="Proteomes" id="UP001177023">
    <property type="component" value="Unassembled WGS sequence"/>
</dbReference>
<dbReference type="PANTHER" id="PTHR23099">
    <property type="entry name" value="TRANSCRIPTIONAL REGULATOR"/>
    <property type="match status" value="1"/>
</dbReference>
<evidence type="ECO:0000313" key="3">
    <source>
        <dbReference type="EMBL" id="CAJ0585904.1"/>
    </source>
</evidence>
<comment type="caution">
    <text evidence="3">The sequence shown here is derived from an EMBL/GenBank/DDBJ whole genome shotgun (WGS) entry which is preliminary data.</text>
</comment>
<evidence type="ECO:0000259" key="2">
    <source>
        <dbReference type="SMART" id="SM00731"/>
    </source>
</evidence>
<feature type="compositionally biased region" description="Basic and acidic residues" evidence="1">
    <location>
        <begin position="41"/>
        <end position="66"/>
    </location>
</feature>
<evidence type="ECO:0000256" key="1">
    <source>
        <dbReference type="SAM" id="MobiDB-lite"/>
    </source>
</evidence>
<organism evidence="3 4">
    <name type="scientific">Mesorhabditis spiculigera</name>
    <dbReference type="NCBI Taxonomy" id="96644"/>
    <lineage>
        <taxon>Eukaryota</taxon>
        <taxon>Metazoa</taxon>
        <taxon>Ecdysozoa</taxon>
        <taxon>Nematoda</taxon>
        <taxon>Chromadorea</taxon>
        <taxon>Rhabditida</taxon>
        <taxon>Rhabditina</taxon>
        <taxon>Rhabditomorpha</taxon>
        <taxon>Rhabditoidea</taxon>
        <taxon>Rhabditidae</taxon>
        <taxon>Mesorhabditinae</taxon>
        <taxon>Mesorhabditis</taxon>
    </lineage>
</organism>
<feature type="compositionally biased region" description="Acidic residues" evidence="1">
    <location>
        <begin position="159"/>
        <end position="179"/>
    </location>
</feature>
<feature type="region of interest" description="Disordered" evidence="1">
    <location>
        <begin position="1"/>
        <end position="185"/>
    </location>
</feature>
<protein>
    <recommendedName>
        <fullName evidence="2">SprT-like domain-containing protein</fullName>
    </recommendedName>
</protein>